<dbReference type="PRINTS" id="PR00081">
    <property type="entry name" value="GDHRDH"/>
</dbReference>
<evidence type="ECO:0000313" key="1">
    <source>
        <dbReference type="EMBL" id="RUO76690.1"/>
    </source>
</evidence>
<dbReference type="OrthoDB" id="9785826at2"/>
<dbReference type="RefSeq" id="WP_126827567.1">
    <property type="nucleotide sequence ID" value="NZ_PIQG01000003.1"/>
</dbReference>
<dbReference type="InterPro" id="IPR002347">
    <property type="entry name" value="SDR_fam"/>
</dbReference>
<dbReference type="InterPro" id="IPR051468">
    <property type="entry name" value="Fungal_SecMetab_SDRs"/>
</dbReference>
<accession>A0A432ZFM6</accession>
<reference evidence="1 2" key="1">
    <citation type="journal article" date="2011" name="Front. Microbiol.">
        <title>Genomic signatures of strain selection and enhancement in Bacillus atrophaeus var. globigii, a historical biowarfare simulant.</title>
        <authorList>
            <person name="Gibbons H.S."/>
            <person name="Broomall S.M."/>
            <person name="McNew L.A."/>
            <person name="Daligault H."/>
            <person name="Chapman C."/>
            <person name="Bruce D."/>
            <person name="Karavis M."/>
            <person name="Krepps M."/>
            <person name="McGregor P.A."/>
            <person name="Hong C."/>
            <person name="Park K.H."/>
            <person name="Akmal A."/>
            <person name="Feldman A."/>
            <person name="Lin J.S."/>
            <person name="Chang W.E."/>
            <person name="Higgs B.W."/>
            <person name="Demirev P."/>
            <person name="Lindquist J."/>
            <person name="Liem A."/>
            <person name="Fochler E."/>
            <person name="Read T.D."/>
            <person name="Tapia R."/>
            <person name="Johnson S."/>
            <person name="Bishop-Lilly K.A."/>
            <person name="Detter C."/>
            <person name="Han C."/>
            <person name="Sozhamannan S."/>
            <person name="Rosenzweig C.N."/>
            <person name="Skowronski E.W."/>
        </authorList>
    </citation>
    <scope>NUCLEOTIDE SEQUENCE [LARGE SCALE GENOMIC DNA]</scope>
    <source>
        <strain evidence="1 2">PIT1</strain>
    </source>
</reference>
<sequence length="260" mass="28471">MIVVIGASGGLGRALAEHALAQGKQVLAISRGSKPSDFGGDWFQVESYQPAHLTDAISYLKNLTTMQGQPLSEKGAAPLKTGGAAPSEKSLVLEGVISAIGVLHTKNYMPEKRLEDVNLEQLVDQFVINGGLPLLLLQQLKPLLPRKTPCYFVQLSAKVGSITDNHLGGWYSYRASKAALNMLLKTASIEFKRTHKQLTIAAIHPGTTDTELSKPFQERLPADKLFTPELSAQRIWQVVENLKPEQSGDLLFWDGERLPY</sequence>
<organism evidence="1 2">
    <name type="scientific">Pseudidiomarina taiwanensis</name>
    <dbReference type="NCBI Taxonomy" id="337250"/>
    <lineage>
        <taxon>Bacteria</taxon>
        <taxon>Pseudomonadati</taxon>
        <taxon>Pseudomonadota</taxon>
        <taxon>Gammaproteobacteria</taxon>
        <taxon>Alteromonadales</taxon>
        <taxon>Idiomarinaceae</taxon>
        <taxon>Pseudidiomarina</taxon>
    </lineage>
</organism>
<dbReference type="GO" id="GO:0016491">
    <property type="term" value="F:oxidoreductase activity"/>
    <property type="evidence" value="ECO:0007669"/>
    <property type="project" value="TreeGrafter"/>
</dbReference>
<proteinExistence type="predicted"/>
<dbReference type="Proteomes" id="UP000288279">
    <property type="component" value="Unassembled WGS sequence"/>
</dbReference>
<gene>
    <name evidence="1" type="ORF">CWI83_07115</name>
</gene>
<dbReference type="PANTHER" id="PTHR43544:SF12">
    <property type="entry name" value="NAD(P)-BINDING ROSSMANN-FOLD SUPERFAMILY PROTEIN"/>
    <property type="match status" value="1"/>
</dbReference>
<dbReference type="InterPro" id="IPR036291">
    <property type="entry name" value="NAD(P)-bd_dom_sf"/>
</dbReference>
<dbReference type="Pfam" id="PF00106">
    <property type="entry name" value="adh_short"/>
    <property type="match status" value="1"/>
</dbReference>
<comment type="caution">
    <text evidence="1">The sequence shown here is derived from an EMBL/GenBank/DDBJ whole genome shotgun (WGS) entry which is preliminary data.</text>
</comment>
<dbReference type="SUPFAM" id="SSF51735">
    <property type="entry name" value="NAD(P)-binding Rossmann-fold domains"/>
    <property type="match status" value="1"/>
</dbReference>
<name>A0A432ZFM6_9GAMM</name>
<dbReference type="Gene3D" id="3.40.50.720">
    <property type="entry name" value="NAD(P)-binding Rossmann-like Domain"/>
    <property type="match status" value="1"/>
</dbReference>
<evidence type="ECO:0000313" key="2">
    <source>
        <dbReference type="Proteomes" id="UP000288279"/>
    </source>
</evidence>
<dbReference type="PANTHER" id="PTHR43544">
    <property type="entry name" value="SHORT-CHAIN DEHYDROGENASE/REDUCTASE"/>
    <property type="match status" value="1"/>
</dbReference>
<dbReference type="GO" id="GO:0005737">
    <property type="term" value="C:cytoplasm"/>
    <property type="evidence" value="ECO:0007669"/>
    <property type="project" value="TreeGrafter"/>
</dbReference>
<dbReference type="AlphaFoldDB" id="A0A432ZFM6"/>
<dbReference type="EMBL" id="PIQG01000003">
    <property type="protein sequence ID" value="RUO76690.1"/>
    <property type="molecule type" value="Genomic_DNA"/>
</dbReference>
<keyword evidence="2" id="KW-1185">Reference proteome</keyword>
<protein>
    <submittedName>
        <fullName evidence="1">Short-chain dehydrogenase</fullName>
    </submittedName>
</protein>